<reference evidence="3" key="2">
    <citation type="submission" date="2025-08" db="UniProtKB">
        <authorList>
            <consortium name="Ensembl"/>
        </authorList>
    </citation>
    <scope>IDENTIFICATION</scope>
    <source>
        <strain evidence="3">Glennie</strain>
    </source>
</reference>
<dbReference type="Bgee" id="ENSOANG00000004817">
    <property type="expression patterns" value="Expressed in testis"/>
</dbReference>
<proteinExistence type="inferred from homology"/>
<accession>F7EAE3</accession>
<keyword evidence="4" id="KW-1185">Reference proteome</keyword>
<dbReference type="GO" id="GO:0045095">
    <property type="term" value="C:keratin filament"/>
    <property type="evidence" value="ECO:0007669"/>
    <property type="project" value="UniProtKB-UniRule"/>
</dbReference>
<protein>
    <recommendedName>
        <fullName evidence="2">Keratin-associated protein</fullName>
    </recommendedName>
</protein>
<dbReference type="Proteomes" id="UP000002279">
    <property type="component" value="Chromosome 17"/>
</dbReference>
<dbReference type="eggNOG" id="ENOG502STG2">
    <property type="taxonomic scope" value="Eukaryota"/>
</dbReference>
<reference evidence="3" key="3">
    <citation type="submission" date="2025-09" db="UniProtKB">
        <authorList>
            <consortium name="Ensembl"/>
        </authorList>
    </citation>
    <scope>IDENTIFICATION</scope>
    <source>
        <strain evidence="3">Glennie</strain>
    </source>
</reference>
<dbReference type="AlphaFoldDB" id="F7EAE3"/>
<dbReference type="Pfam" id="PF05287">
    <property type="entry name" value="PMG"/>
    <property type="match status" value="1"/>
</dbReference>
<dbReference type="GO" id="GO:0005829">
    <property type="term" value="C:cytosol"/>
    <property type="evidence" value="ECO:0007669"/>
    <property type="project" value="UniProtKB-ARBA"/>
</dbReference>
<gene>
    <name evidence="3" type="primary">LOC114817899</name>
</gene>
<dbReference type="GeneTree" id="ENSGT00940000161951"/>
<evidence type="ECO:0000313" key="3">
    <source>
        <dbReference type="Ensembl" id="ENSOANP00000007624.2"/>
    </source>
</evidence>
<evidence type="ECO:0000256" key="1">
    <source>
        <dbReference type="ARBA" id="ARBA00022744"/>
    </source>
</evidence>
<reference evidence="3 4" key="1">
    <citation type="journal article" date="2008" name="Nature">
        <title>Genome analysis of the platypus reveals unique signatures of evolution.</title>
        <authorList>
            <person name="Warren W.C."/>
            <person name="Hillier L.W."/>
            <person name="Marshall Graves J.A."/>
            <person name="Birney E."/>
            <person name="Ponting C.P."/>
            <person name="Grutzner F."/>
            <person name="Belov K."/>
            <person name="Miller W."/>
            <person name="Clarke L."/>
            <person name="Chinwalla A.T."/>
            <person name="Yang S.P."/>
            <person name="Heger A."/>
            <person name="Locke D.P."/>
            <person name="Miethke P."/>
            <person name="Waters P.D."/>
            <person name="Veyrunes F."/>
            <person name="Fulton L."/>
            <person name="Fulton B."/>
            <person name="Graves T."/>
            <person name="Wallis J."/>
            <person name="Puente X.S."/>
            <person name="Lopez-Otin C."/>
            <person name="Ordonez G.R."/>
            <person name="Eichler E.E."/>
            <person name="Chen L."/>
            <person name="Cheng Z."/>
            <person name="Deakin J.E."/>
            <person name="Alsop A."/>
            <person name="Thompson K."/>
            <person name="Kirby P."/>
            <person name="Papenfuss A.T."/>
            <person name="Wakefield M.J."/>
            <person name="Olender T."/>
            <person name="Lancet D."/>
            <person name="Huttley G.A."/>
            <person name="Smit A.F."/>
            <person name="Pask A."/>
            <person name="Temple-Smith P."/>
            <person name="Batzer M.A."/>
            <person name="Walker J.A."/>
            <person name="Konkel M.K."/>
            <person name="Harris R.S."/>
            <person name="Whittington C.M."/>
            <person name="Wong E.S."/>
            <person name="Gemmell N.J."/>
            <person name="Buschiazzo E."/>
            <person name="Vargas Jentzsch I.M."/>
            <person name="Merkel A."/>
            <person name="Schmitz J."/>
            <person name="Zemann A."/>
            <person name="Churakov G."/>
            <person name="Kriegs J.O."/>
            <person name="Brosius J."/>
            <person name="Murchison E.P."/>
            <person name="Sachidanandam R."/>
            <person name="Smith C."/>
            <person name="Hannon G.J."/>
            <person name="Tsend-Ayush E."/>
            <person name="McMillan D."/>
            <person name="Attenborough R."/>
            <person name="Rens W."/>
            <person name="Ferguson-Smith M."/>
            <person name="Lefevre C.M."/>
            <person name="Sharp J.A."/>
            <person name="Nicholas K.R."/>
            <person name="Ray D.A."/>
            <person name="Kube M."/>
            <person name="Reinhardt R."/>
            <person name="Pringle T.H."/>
            <person name="Taylor J."/>
            <person name="Jones R.C."/>
            <person name="Nixon B."/>
            <person name="Dacheux J.L."/>
            <person name="Niwa H."/>
            <person name="Sekita Y."/>
            <person name="Huang X."/>
            <person name="Stark A."/>
            <person name="Kheradpour P."/>
            <person name="Kellis M."/>
            <person name="Flicek P."/>
            <person name="Chen Y."/>
            <person name="Webber C."/>
            <person name="Hardison R."/>
            <person name="Nelson J."/>
            <person name="Hallsworth-Pepin K."/>
            <person name="Delehaunty K."/>
            <person name="Markovic C."/>
            <person name="Minx P."/>
            <person name="Feng Y."/>
            <person name="Kremitzki C."/>
            <person name="Mitreva M."/>
            <person name="Glasscock J."/>
            <person name="Wylie T."/>
            <person name="Wohldmann P."/>
            <person name="Thiru P."/>
            <person name="Nhan M.N."/>
            <person name="Pohl C.S."/>
            <person name="Smith S.M."/>
            <person name="Hou S."/>
            <person name="Nefedov M."/>
            <person name="de Jong P.J."/>
            <person name="Renfree M.B."/>
            <person name="Mardis E.R."/>
            <person name="Wilson R.K."/>
        </authorList>
    </citation>
    <scope>NUCLEOTIDE SEQUENCE [LARGE SCALE GENOMIC DNA]</scope>
    <source>
        <strain evidence="3 4">Glennie</strain>
    </source>
</reference>
<sequence>MSYRSCSRNFSSCSVGRSLCFQTSFAGSCSPGNLVYHSNTCSPYSGRARAFGACPRRVTCGRSLGRLSLGCGTSSYRSLAYGPVVCRSLSFGSGSCPSLGYGSSVCRSLGFGSGSRLSLGYGSGGCRSLAFRSGCRPSLGYGSNFCRPTCSVVQTRQSLCFRPSCASGFYRPTC</sequence>
<evidence type="ECO:0000256" key="2">
    <source>
        <dbReference type="RuleBase" id="RU369044"/>
    </source>
</evidence>
<dbReference type="InterPro" id="IPR007951">
    <property type="entry name" value="KRTAP_PMG"/>
</dbReference>
<comment type="function">
    <text evidence="2">In the hair cortex, hair keratin intermediate filaments are embedded in an interfilamentous matrix, consisting of hair keratin-associated proteins (KRTAP), which are essential for the formation of a rigid and resistant hair shaft through their extensive disulfide bond cross-linking with abundant cysteine residues of hair keratins. The matrix proteins include the high-sulfur and high-glycine-tyrosine keratins.</text>
</comment>
<dbReference type="InParanoid" id="F7EAE3"/>
<keyword evidence="1 2" id="KW-0416">Keratin</keyword>
<name>F7EAE3_ORNAN</name>
<evidence type="ECO:0000313" key="4">
    <source>
        <dbReference type="Proteomes" id="UP000002279"/>
    </source>
</evidence>
<dbReference type="STRING" id="9258.ENSOANP00000007624"/>
<comment type="subunit">
    <text evidence="2">Interacts with hair keratins.</text>
</comment>
<dbReference type="HOGENOM" id="CLU_111618_0_0_1"/>
<organism evidence="3 4">
    <name type="scientific">Ornithorhynchus anatinus</name>
    <name type="common">Duckbill platypus</name>
    <dbReference type="NCBI Taxonomy" id="9258"/>
    <lineage>
        <taxon>Eukaryota</taxon>
        <taxon>Metazoa</taxon>
        <taxon>Chordata</taxon>
        <taxon>Craniata</taxon>
        <taxon>Vertebrata</taxon>
        <taxon>Euteleostomi</taxon>
        <taxon>Mammalia</taxon>
        <taxon>Monotremata</taxon>
        <taxon>Ornithorhynchidae</taxon>
        <taxon>Ornithorhynchus</taxon>
    </lineage>
</organism>
<dbReference type="Ensembl" id="ENSOANT00000007626.2">
    <property type="protein sequence ID" value="ENSOANP00000007624.2"/>
    <property type="gene ID" value="ENSOANG00000004817.2"/>
</dbReference>
<comment type="similarity">
    <text evidence="2">Belongs to the PMG family.</text>
</comment>
<dbReference type="PROSITE" id="PS51257">
    <property type="entry name" value="PROKAR_LIPOPROTEIN"/>
    <property type="match status" value="1"/>
</dbReference>